<dbReference type="PANTHER" id="PTHR42850:SF4">
    <property type="entry name" value="ZINC-DEPENDENT ENDOPOLYPHOSPHATASE"/>
    <property type="match status" value="1"/>
</dbReference>
<dbReference type="InterPro" id="IPR050126">
    <property type="entry name" value="Ap4A_hydrolase"/>
</dbReference>
<dbReference type="InterPro" id="IPR004843">
    <property type="entry name" value="Calcineurin-like_PHP"/>
</dbReference>
<dbReference type="GO" id="GO:0016791">
    <property type="term" value="F:phosphatase activity"/>
    <property type="evidence" value="ECO:0007669"/>
    <property type="project" value="TreeGrafter"/>
</dbReference>
<feature type="domain" description="Calcineurin-like phosphoesterase" evidence="1">
    <location>
        <begin position="2"/>
        <end position="138"/>
    </location>
</feature>
<evidence type="ECO:0000313" key="3">
    <source>
        <dbReference type="Proteomes" id="UP000076532"/>
    </source>
</evidence>
<dbReference type="AlphaFoldDB" id="A0A165ZXM2"/>
<dbReference type="PANTHER" id="PTHR42850">
    <property type="entry name" value="METALLOPHOSPHOESTERASE"/>
    <property type="match status" value="1"/>
</dbReference>
<evidence type="ECO:0000313" key="2">
    <source>
        <dbReference type="EMBL" id="KZP11036.1"/>
    </source>
</evidence>
<gene>
    <name evidence="2" type="ORF">FIBSPDRAFT_871957</name>
</gene>
<proteinExistence type="predicted"/>
<dbReference type="GO" id="GO:0005737">
    <property type="term" value="C:cytoplasm"/>
    <property type="evidence" value="ECO:0007669"/>
    <property type="project" value="TreeGrafter"/>
</dbReference>
<dbReference type="STRING" id="436010.A0A165ZXM2"/>
<dbReference type="SUPFAM" id="SSF56300">
    <property type="entry name" value="Metallo-dependent phosphatases"/>
    <property type="match status" value="1"/>
</dbReference>
<keyword evidence="3" id="KW-1185">Reference proteome</keyword>
<name>A0A165ZXM2_9AGAM</name>
<dbReference type="Pfam" id="PF00149">
    <property type="entry name" value="Metallophos"/>
    <property type="match status" value="1"/>
</dbReference>
<dbReference type="OrthoDB" id="10267127at2759"/>
<dbReference type="InterPro" id="IPR029052">
    <property type="entry name" value="Metallo-depent_PP-like"/>
</dbReference>
<dbReference type="GO" id="GO:0000298">
    <property type="term" value="F:endopolyphosphatase activity"/>
    <property type="evidence" value="ECO:0007669"/>
    <property type="project" value="TreeGrafter"/>
</dbReference>
<sequence length="353" mass="39816">MVGDVHGSWDSFLRLLSKLSYDPAYDHLIHVGDIIAKGTHKGSLAVLDYMTQHNVTGVRGNHDQKVIEWRAWRDWIRGISGGTHWLQQLDQDADSRLSMQGKVSAKWIEKELVSVQDAEKWRKRIPAGWELFSDHYNLARKMTASQYDYLLSLPLVLHIPSAHTFIVHAGLLPYDPTRSQNNHRQPLSHLPIIANKGHKGKGTTTELRRMQELAVLHEIPQNTDPWAKINIRSVDRDEVTKDGKIGTPWSDLWNDAMKLCGGDDALDLDLTSRKGDSMPCWPSTVVYGHAASRGLDVKRWSIGTDSGCVYGRRLSAFVLDSHSRNVLDSEDDIVQDLVYGDSMRGRIVSVSCH</sequence>
<organism evidence="2 3">
    <name type="scientific">Athelia psychrophila</name>
    <dbReference type="NCBI Taxonomy" id="1759441"/>
    <lineage>
        <taxon>Eukaryota</taxon>
        <taxon>Fungi</taxon>
        <taxon>Dikarya</taxon>
        <taxon>Basidiomycota</taxon>
        <taxon>Agaricomycotina</taxon>
        <taxon>Agaricomycetes</taxon>
        <taxon>Agaricomycetidae</taxon>
        <taxon>Atheliales</taxon>
        <taxon>Atheliaceae</taxon>
        <taxon>Athelia</taxon>
    </lineage>
</organism>
<dbReference type="Gene3D" id="3.60.21.10">
    <property type="match status" value="1"/>
</dbReference>
<accession>A0A165ZXM2</accession>
<dbReference type="Proteomes" id="UP000076532">
    <property type="component" value="Unassembled WGS sequence"/>
</dbReference>
<dbReference type="EMBL" id="KV417669">
    <property type="protein sequence ID" value="KZP11036.1"/>
    <property type="molecule type" value="Genomic_DNA"/>
</dbReference>
<dbReference type="GO" id="GO:0006798">
    <property type="term" value="P:polyphosphate catabolic process"/>
    <property type="evidence" value="ECO:0007669"/>
    <property type="project" value="TreeGrafter"/>
</dbReference>
<reference evidence="2 3" key="1">
    <citation type="journal article" date="2016" name="Mol. Biol. Evol.">
        <title>Comparative Genomics of Early-Diverging Mushroom-Forming Fungi Provides Insights into the Origins of Lignocellulose Decay Capabilities.</title>
        <authorList>
            <person name="Nagy L.G."/>
            <person name="Riley R."/>
            <person name="Tritt A."/>
            <person name="Adam C."/>
            <person name="Daum C."/>
            <person name="Floudas D."/>
            <person name="Sun H."/>
            <person name="Yadav J.S."/>
            <person name="Pangilinan J."/>
            <person name="Larsson K.H."/>
            <person name="Matsuura K."/>
            <person name="Barry K."/>
            <person name="Labutti K."/>
            <person name="Kuo R."/>
            <person name="Ohm R.A."/>
            <person name="Bhattacharya S.S."/>
            <person name="Shirouzu T."/>
            <person name="Yoshinaga Y."/>
            <person name="Martin F.M."/>
            <person name="Grigoriev I.V."/>
            <person name="Hibbett D.S."/>
        </authorList>
    </citation>
    <scope>NUCLEOTIDE SEQUENCE [LARGE SCALE GENOMIC DNA]</scope>
    <source>
        <strain evidence="2 3">CBS 109695</strain>
    </source>
</reference>
<evidence type="ECO:0000259" key="1">
    <source>
        <dbReference type="Pfam" id="PF00149"/>
    </source>
</evidence>
<protein>
    <submittedName>
        <fullName evidence="2">Metallo-dependent phosphatase</fullName>
    </submittedName>
</protein>